<reference evidence="2 3" key="1">
    <citation type="submission" date="2021-01" db="EMBL/GenBank/DDBJ databases">
        <title>Whole genome shotgun sequence of Planotetraspora phitsanulokensis NBRC 104273.</title>
        <authorList>
            <person name="Komaki H."/>
            <person name="Tamura T."/>
        </authorList>
    </citation>
    <scope>NUCLEOTIDE SEQUENCE [LARGE SCALE GENOMIC DNA]</scope>
    <source>
        <strain evidence="2 3">NBRC 104273</strain>
    </source>
</reference>
<comment type="caution">
    <text evidence="2">The sequence shown here is derived from an EMBL/GenBank/DDBJ whole genome shotgun (WGS) entry which is preliminary data.</text>
</comment>
<dbReference type="AlphaFoldDB" id="A0A8J3XJ85"/>
<dbReference type="EMBL" id="BOOP01000036">
    <property type="protein sequence ID" value="GII41736.1"/>
    <property type="molecule type" value="Genomic_DNA"/>
</dbReference>
<name>A0A8J3XJ85_9ACTN</name>
<sequence>MRGASRPPRRYRKPPGAAPSCRYHTASVLVIARISLCKLCAARSAQRAAACLAAPGGESRFTGPGRWPLHWSRARLGSFFAAPRVRDLAWVHLERYRPW</sequence>
<evidence type="ECO:0000313" key="2">
    <source>
        <dbReference type="EMBL" id="GII41736.1"/>
    </source>
</evidence>
<protein>
    <submittedName>
        <fullName evidence="2">Uncharacterized protein</fullName>
    </submittedName>
</protein>
<keyword evidence="3" id="KW-1185">Reference proteome</keyword>
<evidence type="ECO:0000313" key="3">
    <source>
        <dbReference type="Proteomes" id="UP000622547"/>
    </source>
</evidence>
<proteinExistence type="predicted"/>
<dbReference type="Proteomes" id="UP000622547">
    <property type="component" value="Unassembled WGS sequence"/>
</dbReference>
<gene>
    <name evidence="2" type="ORF">Pph01_67390</name>
</gene>
<evidence type="ECO:0000256" key="1">
    <source>
        <dbReference type="SAM" id="MobiDB-lite"/>
    </source>
</evidence>
<feature type="region of interest" description="Disordered" evidence="1">
    <location>
        <begin position="1"/>
        <end position="20"/>
    </location>
</feature>
<organism evidence="2 3">
    <name type="scientific">Planotetraspora phitsanulokensis</name>
    <dbReference type="NCBI Taxonomy" id="575192"/>
    <lineage>
        <taxon>Bacteria</taxon>
        <taxon>Bacillati</taxon>
        <taxon>Actinomycetota</taxon>
        <taxon>Actinomycetes</taxon>
        <taxon>Streptosporangiales</taxon>
        <taxon>Streptosporangiaceae</taxon>
        <taxon>Planotetraspora</taxon>
    </lineage>
</organism>
<accession>A0A8J3XJ85</accession>